<evidence type="ECO:0000256" key="1">
    <source>
        <dbReference type="SAM" id="Phobius"/>
    </source>
</evidence>
<keyword evidence="1" id="KW-0812">Transmembrane</keyword>
<dbReference type="Proteomes" id="UP000230683">
    <property type="component" value="Unassembled WGS sequence"/>
</dbReference>
<keyword evidence="1" id="KW-0472">Membrane</keyword>
<gene>
    <name evidence="4" type="ORF">CO178_02085</name>
</gene>
<organism evidence="4 5">
    <name type="scientific">candidate division WWE3 bacterium CG_4_9_14_3_um_filter_34_6</name>
    <dbReference type="NCBI Taxonomy" id="1975079"/>
    <lineage>
        <taxon>Bacteria</taxon>
        <taxon>Katanobacteria</taxon>
    </lineage>
</organism>
<dbReference type="SUPFAM" id="SSF53756">
    <property type="entry name" value="UDP-Glycosyltransferase/glycogen phosphorylase"/>
    <property type="match status" value="1"/>
</dbReference>
<keyword evidence="1" id="KW-1133">Transmembrane helix</keyword>
<protein>
    <recommendedName>
        <fullName evidence="6">Glycosyl transferase family 1 domain-containing protein</fullName>
    </recommendedName>
</protein>
<reference evidence="5" key="1">
    <citation type="submission" date="2017-09" db="EMBL/GenBank/DDBJ databases">
        <title>Depth-based differentiation of microbial function through sediment-hosted aquifers and enrichment of novel symbionts in the deep terrestrial subsurface.</title>
        <authorList>
            <person name="Probst A.J."/>
            <person name="Ladd B."/>
            <person name="Jarett J.K."/>
            <person name="Geller-Mcgrath D.E."/>
            <person name="Sieber C.M.K."/>
            <person name="Emerson J.B."/>
            <person name="Anantharaman K."/>
            <person name="Thomas B.C."/>
            <person name="Malmstrom R."/>
            <person name="Stieglmeier M."/>
            <person name="Klingl A."/>
            <person name="Woyke T."/>
            <person name="Ryan C.M."/>
            <person name="Banfield J.F."/>
        </authorList>
    </citation>
    <scope>NUCLEOTIDE SEQUENCE [LARGE SCALE GENOMIC DNA]</scope>
</reference>
<name>A0A2M7X3C3_UNCKA</name>
<dbReference type="GO" id="GO:0016757">
    <property type="term" value="F:glycosyltransferase activity"/>
    <property type="evidence" value="ECO:0007669"/>
    <property type="project" value="InterPro"/>
</dbReference>
<evidence type="ECO:0000313" key="4">
    <source>
        <dbReference type="EMBL" id="PJA40481.1"/>
    </source>
</evidence>
<dbReference type="AlphaFoldDB" id="A0A2M7X3C3"/>
<evidence type="ECO:0000313" key="5">
    <source>
        <dbReference type="Proteomes" id="UP000230683"/>
    </source>
</evidence>
<evidence type="ECO:0000259" key="3">
    <source>
        <dbReference type="Pfam" id="PF13439"/>
    </source>
</evidence>
<feature type="transmembrane region" description="Helical" evidence="1">
    <location>
        <begin position="76"/>
        <end position="93"/>
    </location>
</feature>
<dbReference type="InterPro" id="IPR001296">
    <property type="entry name" value="Glyco_trans_1"/>
</dbReference>
<dbReference type="CDD" id="cd03801">
    <property type="entry name" value="GT4_PimA-like"/>
    <property type="match status" value="1"/>
</dbReference>
<feature type="domain" description="Glycosyl transferase family 1" evidence="2">
    <location>
        <begin position="215"/>
        <end position="330"/>
    </location>
</feature>
<accession>A0A2M7X3C3</accession>
<dbReference type="EMBL" id="PFWY01000095">
    <property type="protein sequence ID" value="PJA40481.1"/>
    <property type="molecule type" value="Genomic_DNA"/>
</dbReference>
<dbReference type="Pfam" id="PF13439">
    <property type="entry name" value="Glyco_transf_4"/>
    <property type="match status" value="1"/>
</dbReference>
<dbReference type="Pfam" id="PF00534">
    <property type="entry name" value="Glycos_transf_1"/>
    <property type="match status" value="1"/>
</dbReference>
<evidence type="ECO:0008006" key="6">
    <source>
        <dbReference type="Google" id="ProtNLM"/>
    </source>
</evidence>
<comment type="caution">
    <text evidence="4">The sequence shown here is derived from an EMBL/GenBank/DDBJ whole genome shotgun (WGS) entry which is preliminary data.</text>
</comment>
<dbReference type="InterPro" id="IPR028098">
    <property type="entry name" value="Glyco_trans_4-like_N"/>
</dbReference>
<dbReference type="PANTHER" id="PTHR12526">
    <property type="entry name" value="GLYCOSYLTRANSFERASE"/>
    <property type="match status" value="1"/>
</dbReference>
<sequence length="393" mass="45027">MNILRIIYDWPDKNGIEFGLAVAPYELSISQAKLGHKIFVLCGNLNGKNFKAKRFSYELLDGQITVYNLPRAIKHFGPFLSTSIFVLIYYFYLRSVKKIDLVHSHGHLGVWFLVYKKLFGSFDTIPLVGHYHITAKGRERAMKKQGSKLGVFSKYFEYPIHRFSDSLMSKTANHLVAVAQNVLAEVQEFYSVPNSKITLLESGVNVDNFHKDGVRNRYGIPENKILLATSGRLSQRKNVDVVVKALSQLEDKYHLILQGFWEPEYKDLVQKIIDEKKLKDRISYIGLLELEDIPSLMRTIDIMVMPSSYEGLPKVVVEALASGAKVITSGFDMSHKIPELYITDGLSPNELAKFIKEVQTKSVDYEKTRKIIVKFYSWDSKARDLEKIYEKLV</sequence>
<evidence type="ECO:0000259" key="2">
    <source>
        <dbReference type="Pfam" id="PF00534"/>
    </source>
</evidence>
<dbReference type="Gene3D" id="3.40.50.2000">
    <property type="entry name" value="Glycogen Phosphorylase B"/>
    <property type="match status" value="2"/>
</dbReference>
<proteinExistence type="predicted"/>
<feature type="domain" description="Glycosyltransferase subfamily 4-like N-terminal" evidence="3">
    <location>
        <begin position="19"/>
        <end position="207"/>
    </location>
</feature>